<feature type="region of interest" description="Disordered" evidence="4">
    <location>
        <begin position="1"/>
        <end position="25"/>
    </location>
</feature>
<dbReference type="RefSeq" id="WP_201363022.1">
    <property type="nucleotide sequence ID" value="NZ_BNJJ01000008.1"/>
</dbReference>
<feature type="domain" description="4Fe-4S ferredoxin-type" evidence="5">
    <location>
        <begin position="183"/>
        <end position="212"/>
    </location>
</feature>
<evidence type="ECO:0000256" key="3">
    <source>
        <dbReference type="ARBA" id="ARBA00023014"/>
    </source>
</evidence>
<evidence type="ECO:0000256" key="2">
    <source>
        <dbReference type="ARBA" id="ARBA00023004"/>
    </source>
</evidence>
<keyword evidence="3" id="KW-0411">Iron-sulfur</keyword>
<dbReference type="InterPro" id="IPR017896">
    <property type="entry name" value="4Fe4S_Fe-S-bd"/>
</dbReference>
<dbReference type="InterPro" id="IPR003033">
    <property type="entry name" value="SCP2_sterol-bd_dom"/>
</dbReference>
<dbReference type="PROSITE" id="PS51379">
    <property type="entry name" value="4FE4S_FER_2"/>
    <property type="match status" value="1"/>
</dbReference>
<gene>
    <name evidence="6" type="ORF">KSZ_33760</name>
</gene>
<keyword evidence="2" id="KW-0408">Iron</keyword>
<proteinExistence type="predicted"/>
<dbReference type="PANTHER" id="PTHR42827">
    <property type="entry name" value="IRON-SULFUR CLUSTER-BINDING PROTEIN-RELATED"/>
    <property type="match status" value="1"/>
</dbReference>
<dbReference type="SUPFAM" id="SSF55718">
    <property type="entry name" value="SCP-like"/>
    <property type="match status" value="1"/>
</dbReference>
<dbReference type="SUPFAM" id="SSF46548">
    <property type="entry name" value="alpha-helical ferredoxin"/>
    <property type="match status" value="1"/>
</dbReference>
<keyword evidence="1" id="KW-0479">Metal-binding</keyword>
<dbReference type="PANTHER" id="PTHR42827:SF1">
    <property type="entry name" value="IRON-SULFUR CLUSTER-BINDING PROTEIN"/>
    <property type="match status" value="1"/>
</dbReference>
<dbReference type="InterPro" id="IPR017900">
    <property type="entry name" value="4Fe4S_Fe_S_CS"/>
</dbReference>
<dbReference type="InterPro" id="IPR036527">
    <property type="entry name" value="SCP2_sterol-bd_dom_sf"/>
</dbReference>
<evidence type="ECO:0000256" key="4">
    <source>
        <dbReference type="SAM" id="MobiDB-lite"/>
    </source>
</evidence>
<dbReference type="Pfam" id="PF00037">
    <property type="entry name" value="Fer4"/>
    <property type="match status" value="1"/>
</dbReference>
<feature type="compositionally biased region" description="Polar residues" evidence="4">
    <location>
        <begin position="1"/>
        <end position="14"/>
    </location>
</feature>
<dbReference type="Proteomes" id="UP000635565">
    <property type="component" value="Unassembled WGS sequence"/>
</dbReference>
<dbReference type="Gene3D" id="3.30.70.3270">
    <property type="match status" value="1"/>
</dbReference>
<organism evidence="6 7">
    <name type="scientific">Dictyobacter formicarum</name>
    <dbReference type="NCBI Taxonomy" id="2778368"/>
    <lineage>
        <taxon>Bacteria</taxon>
        <taxon>Bacillati</taxon>
        <taxon>Chloroflexota</taxon>
        <taxon>Ktedonobacteria</taxon>
        <taxon>Ktedonobacterales</taxon>
        <taxon>Dictyobacteraceae</taxon>
        <taxon>Dictyobacter</taxon>
    </lineage>
</organism>
<evidence type="ECO:0000313" key="6">
    <source>
        <dbReference type="EMBL" id="GHO85370.1"/>
    </source>
</evidence>
<accession>A0ABQ3VGT0</accession>
<keyword evidence="7" id="KW-1185">Reference proteome</keyword>
<protein>
    <submittedName>
        <fullName evidence="6">4Fe-4S ferredoxin</fullName>
    </submittedName>
</protein>
<dbReference type="PROSITE" id="PS00198">
    <property type="entry name" value="4FE4S_FER_1"/>
    <property type="match status" value="1"/>
</dbReference>
<comment type="caution">
    <text evidence="6">The sequence shown here is derived from an EMBL/GenBank/DDBJ whole genome shotgun (WGS) entry which is preliminary data.</text>
</comment>
<name>A0ABQ3VGT0_9CHLR</name>
<dbReference type="EMBL" id="BNJJ01000008">
    <property type="protein sequence ID" value="GHO85370.1"/>
    <property type="molecule type" value="Genomic_DNA"/>
</dbReference>
<evidence type="ECO:0000313" key="7">
    <source>
        <dbReference type="Proteomes" id="UP000635565"/>
    </source>
</evidence>
<dbReference type="Gene3D" id="3.30.1050.10">
    <property type="entry name" value="SCP2 sterol-binding domain"/>
    <property type="match status" value="1"/>
</dbReference>
<dbReference type="Pfam" id="PF02036">
    <property type="entry name" value="SCP2"/>
    <property type="match status" value="1"/>
</dbReference>
<evidence type="ECO:0000259" key="5">
    <source>
        <dbReference type="PROSITE" id="PS51379"/>
    </source>
</evidence>
<evidence type="ECO:0000256" key="1">
    <source>
        <dbReference type="ARBA" id="ARBA00022723"/>
    </source>
</evidence>
<reference evidence="6 7" key="1">
    <citation type="journal article" date="2021" name="Int. J. Syst. Evol. Microbiol.">
        <title>Reticulibacter mediterranei gen. nov., sp. nov., within the new family Reticulibacteraceae fam. nov., and Ktedonospora formicarum gen. nov., sp. nov., Ktedonobacter robiniae sp. nov., Dictyobacter formicarum sp. nov. and Dictyobacter arantiisoli sp. nov., belonging to the class Ktedonobacteria.</title>
        <authorList>
            <person name="Yabe S."/>
            <person name="Zheng Y."/>
            <person name="Wang C.M."/>
            <person name="Sakai Y."/>
            <person name="Abe K."/>
            <person name="Yokota A."/>
            <person name="Donadio S."/>
            <person name="Cavaletti L."/>
            <person name="Monciardini P."/>
        </authorList>
    </citation>
    <scope>NUCLEOTIDE SEQUENCE [LARGE SCALE GENOMIC DNA]</scope>
    <source>
        <strain evidence="6 7">SOSP1-9</strain>
    </source>
</reference>
<sequence length="444" mass="50148">MASLSEHPTVQAFQARQPHERPPTSVDQHWLRNLCLESGADDVGFVEIERPELENERSHILAALPHTRTLISLVRRMNRENIRTPARSVANVEFHHSSHDLEDVARKIVAALEQKNIRAICPAVGFPQEMDRYPGRIWVVAHKPVAVAAGMGRMGIHRNVIHPRFGNFILLETILMEATIDSYSQPIDYNPCLECKLCVAACPVGAIGSDGHFDFSACMTHNYREFMGGFTDWVEKVADSKDAAEYREKVTPAESASMWQSLSFKANYKAAYCMAVCPAGEDVIGPFLENRKTYLQDVVKPLQNKEEIIYVTPGSDAEEHVKRRFPHKTIRHAHNGLRTPSIHSFLNGLPLVFQREKAADMDVAYHFTFTGQEKQEATIIIRHKTLLIQKGLTGEANLSIKVDSATWLKILNKKQNIILAILRRKLQLRGSPQLLQAFQRCFAT</sequence>